<organism evidence="3 4">
    <name type="scientific">Vogesella oryzagri</name>
    <dbReference type="NCBI Taxonomy" id="3160864"/>
    <lineage>
        <taxon>Bacteria</taxon>
        <taxon>Pseudomonadati</taxon>
        <taxon>Pseudomonadota</taxon>
        <taxon>Betaproteobacteria</taxon>
        <taxon>Neisseriales</taxon>
        <taxon>Chromobacteriaceae</taxon>
        <taxon>Vogesella</taxon>
    </lineage>
</organism>
<dbReference type="SUPFAM" id="SSF53254">
    <property type="entry name" value="Phosphoglycerate mutase-like"/>
    <property type="match status" value="1"/>
</dbReference>
<dbReference type="PROSITE" id="PS00175">
    <property type="entry name" value="PG_MUTASE"/>
    <property type="match status" value="1"/>
</dbReference>
<dbReference type="InterPro" id="IPR029033">
    <property type="entry name" value="His_PPase_superfam"/>
</dbReference>
<comment type="caution">
    <text evidence="3">The sequence shown here is derived from an EMBL/GenBank/DDBJ whole genome shotgun (WGS) entry which is preliminary data.</text>
</comment>
<dbReference type="PANTHER" id="PTHR48100:SF1">
    <property type="entry name" value="HISTIDINE PHOSPHATASE FAMILY PROTEIN-RELATED"/>
    <property type="match status" value="1"/>
</dbReference>
<reference evidence="3" key="1">
    <citation type="submission" date="2024-06" db="EMBL/GenBank/DDBJ databases">
        <title>Genome sequence of Vogesella sp. MAHUQ-64.</title>
        <authorList>
            <person name="Huq M.A."/>
        </authorList>
    </citation>
    <scope>NUCLEOTIDE SEQUENCE</scope>
    <source>
        <strain evidence="3">MAHUQ-64</strain>
    </source>
</reference>
<evidence type="ECO:0000256" key="1">
    <source>
        <dbReference type="ARBA" id="ARBA00023152"/>
    </source>
</evidence>
<dbReference type="InterPro" id="IPR001345">
    <property type="entry name" value="PG/BPGM_mutase_AS"/>
</dbReference>
<sequence length="212" mass="23715">MTQLTRFCLVRHGETAWNAERRLQGQTDIPLNAQGEEQASHLAQALQRRGQRFDALYSSDLARAHCTALPVATALALDITLLPDLRERHFGALQGVTLHAGASEQPAAWQAYARRDVEHDLDGGESLNQFAQRVRTALERLAADHHGETVLLVSHGGVLDVIYRIACGQPLHEQRRVPIPNAALNWLTFDGQRWQVERWADESHLAQSLDEL</sequence>
<accession>A0ABV1M7C7</accession>
<keyword evidence="4" id="KW-1185">Reference proteome</keyword>
<dbReference type="SMART" id="SM00855">
    <property type="entry name" value="PGAM"/>
    <property type="match status" value="1"/>
</dbReference>
<protein>
    <submittedName>
        <fullName evidence="3">Histidine phosphatase family protein</fullName>
        <ecNumber evidence="3">3.1.3.-</ecNumber>
    </submittedName>
</protein>
<dbReference type="PANTHER" id="PTHR48100">
    <property type="entry name" value="BROAD-SPECIFICITY PHOSPHATASE YOR283W-RELATED"/>
    <property type="match status" value="1"/>
</dbReference>
<dbReference type="EMBL" id="JBEFLD010000004">
    <property type="protein sequence ID" value="MEQ6290864.1"/>
    <property type="molecule type" value="Genomic_DNA"/>
</dbReference>
<evidence type="ECO:0000313" key="3">
    <source>
        <dbReference type="EMBL" id="MEQ6290864.1"/>
    </source>
</evidence>
<keyword evidence="2" id="KW-0413">Isomerase</keyword>
<dbReference type="Gene3D" id="3.40.50.1240">
    <property type="entry name" value="Phosphoglycerate mutase-like"/>
    <property type="match status" value="1"/>
</dbReference>
<evidence type="ECO:0000256" key="2">
    <source>
        <dbReference type="ARBA" id="ARBA00023235"/>
    </source>
</evidence>
<gene>
    <name evidence="3" type="ORF">ABNW52_09570</name>
</gene>
<dbReference type="Proteomes" id="UP001433638">
    <property type="component" value="Unassembled WGS sequence"/>
</dbReference>
<dbReference type="GO" id="GO:0016787">
    <property type="term" value="F:hydrolase activity"/>
    <property type="evidence" value="ECO:0007669"/>
    <property type="project" value="UniProtKB-KW"/>
</dbReference>
<dbReference type="Pfam" id="PF00300">
    <property type="entry name" value="His_Phos_1"/>
    <property type="match status" value="1"/>
</dbReference>
<keyword evidence="3" id="KW-0378">Hydrolase</keyword>
<dbReference type="InterPro" id="IPR050275">
    <property type="entry name" value="PGM_Phosphatase"/>
</dbReference>
<keyword evidence="1" id="KW-0324">Glycolysis</keyword>
<dbReference type="EC" id="3.1.3.-" evidence="3"/>
<dbReference type="InterPro" id="IPR013078">
    <property type="entry name" value="His_Pase_superF_clade-1"/>
</dbReference>
<dbReference type="PIRSF" id="PIRSF000709">
    <property type="entry name" value="6PFK_2-Ptase"/>
    <property type="match status" value="1"/>
</dbReference>
<name>A0ABV1M7C7_9NEIS</name>
<dbReference type="CDD" id="cd07067">
    <property type="entry name" value="HP_PGM_like"/>
    <property type="match status" value="1"/>
</dbReference>
<dbReference type="RefSeq" id="WP_349586876.1">
    <property type="nucleotide sequence ID" value="NZ_JBEFLD010000004.1"/>
</dbReference>
<proteinExistence type="predicted"/>
<evidence type="ECO:0000313" key="4">
    <source>
        <dbReference type="Proteomes" id="UP001433638"/>
    </source>
</evidence>